<feature type="compositionally biased region" description="Low complexity" evidence="1">
    <location>
        <begin position="7"/>
        <end position="20"/>
    </location>
</feature>
<comment type="caution">
    <text evidence="2">The sequence shown here is derived from an EMBL/GenBank/DDBJ whole genome shotgun (WGS) entry which is preliminary data.</text>
</comment>
<evidence type="ECO:0000256" key="1">
    <source>
        <dbReference type="SAM" id="MobiDB-lite"/>
    </source>
</evidence>
<reference evidence="2 3" key="1">
    <citation type="submission" date="2019-01" db="EMBL/GenBank/DDBJ databases">
        <title>Lujinxingia litoralis gen. nov., sp. nov. and Lujinxingia sediminis gen. nov., sp. nov., new members in the order Bradymonadales, isolated from coastal sediment.</title>
        <authorList>
            <person name="Li C.-M."/>
        </authorList>
    </citation>
    <scope>NUCLEOTIDE SEQUENCE [LARGE SCALE GENOMIC DNA]</scope>
    <source>
        <strain evidence="2 3">SEH01</strain>
    </source>
</reference>
<evidence type="ECO:0000313" key="2">
    <source>
        <dbReference type="EMBL" id="RVU43124.1"/>
    </source>
</evidence>
<dbReference type="EMBL" id="SADD01000007">
    <property type="protein sequence ID" value="RVU43124.1"/>
    <property type="molecule type" value="Genomic_DNA"/>
</dbReference>
<organism evidence="2 3">
    <name type="scientific">Lujinxingia sediminis</name>
    <dbReference type="NCBI Taxonomy" id="2480984"/>
    <lineage>
        <taxon>Bacteria</taxon>
        <taxon>Deltaproteobacteria</taxon>
        <taxon>Bradymonadales</taxon>
        <taxon>Lujinxingiaceae</taxon>
        <taxon>Lujinxingia</taxon>
    </lineage>
</organism>
<feature type="region of interest" description="Disordered" evidence="1">
    <location>
        <begin position="1"/>
        <end position="44"/>
    </location>
</feature>
<feature type="compositionally biased region" description="Basic and acidic residues" evidence="1">
    <location>
        <begin position="23"/>
        <end position="32"/>
    </location>
</feature>
<protein>
    <recommendedName>
        <fullName evidence="4">Alginate export domain-containing protein</fullName>
    </recommendedName>
</protein>
<evidence type="ECO:0000313" key="3">
    <source>
        <dbReference type="Proteomes" id="UP000282926"/>
    </source>
</evidence>
<evidence type="ECO:0008006" key="4">
    <source>
        <dbReference type="Google" id="ProtNLM"/>
    </source>
</evidence>
<name>A0ABY0CRC9_9DELT</name>
<sequence length="220" mass="23245">MPPIEGPPDASAEPEASANSTIRETDEARIDTGDGSTSEALKRRTTLPEKPWRAGDNLRWGSAPRLALYALATTPGGAELSERALLVDAHLDLPNAIGVGSSLPIARRALRLPNGGNQRLAGVQRSPTLRLVPAATLQTVAGLAITLALPLRHEWATRTAGNTLPLTGGTLLSIEPRLRWSLTDRLHLLGGVSLPAIQALRGDAREGVSAFAAVQFLPLF</sequence>
<accession>A0ABY0CRC9</accession>
<proteinExistence type="predicted"/>
<dbReference type="Proteomes" id="UP000282926">
    <property type="component" value="Unassembled WGS sequence"/>
</dbReference>
<gene>
    <name evidence="2" type="ORF">EA187_12990</name>
</gene>
<dbReference type="RefSeq" id="WP_127780529.1">
    <property type="nucleotide sequence ID" value="NZ_SADD01000007.1"/>
</dbReference>
<keyword evidence="3" id="KW-1185">Reference proteome</keyword>